<accession>A0ABU1L6E9</accession>
<comment type="caution">
    <text evidence="1">The sequence shown here is derived from an EMBL/GenBank/DDBJ whole genome shotgun (WGS) entry which is preliminary data.</text>
</comment>
<dbReference type="RefSeq" id="WP_310070663.1">
    <property type="nucleotide sequence ID" value="NZ_JAVDQN010000005.1"/>
</dbReference>
<reference evidence="1 2" key="1">
    <citation type="submission" date="2023-07" db="EMBL/GenBank/DDBJ databases">
        <title>Sorghum-associated microbial communities from plants grown in Nebraska, USA.</title>
        <authorList>
            <person name="Schachtman D."/>
        </authorList>
    </citation>
    <scope>NUCLEOTIDE SEQUENCE [LARGE SCALE GENOMIC DNA]</scope>
    <source>
        <strain evidence="1 2">DS1039</strain>
    </source>
</reference>
<keyword evidence="2" id="KW-1185">Reference proteome</keyword>
<protein>
    <recommendedName>
        <fullName evidence="3">Transposase</fullName>
    </recommendedName>
</protein>
<dbReference type="EMBL" id="JAVDQN010000005">
    <property type="protein sequence ID" value="MDR6378799.1"/>
    <property type="molecule type" value="Genomic_DNA"/>
</dbReference>
<evidence type="ECO:0008006" key="3">
    <source>
        <dbReference type="Google" id="ProtNLM"/>
    </source>
</evidence>
<organism evidence="1 2">
    <name type="scientific">Paraburkholderia caledonica</name>
    <dbReference type="NCBI Taxonomy" id="134536"/>
    <lineage>
        <taxon>Bacteria</taxon>
        <taxon>Pseudomonadati</taxon>
        <taxon>Pseudomonadota</taxon>
        <taxon>Betaproteobacteria</taxon>
        <taxon>Burkholderiales</taxon>
        <taxon>Burkholderiaceae</taxon>
        <taxon>Paraburkholderia</taxon>
    </lineage>
</organism>
<evidence type="ECO:0000313" key="2">
    <source>
        <dbReference type="Proteomes" id="UP001185254"/>
    </source>
</evidence>
<name>A0ABU1L6E9_9BURK</name>
<proteinExistence type="predicted"/>
<dbReference type="Proteomes" id="UP001185254">
    <property type="component" value="Unassembled WGS sequence"/>
</dbReference>
<gene>
    <name evidence="1" type="ORF">J2776_005520</name>
</gene>
<evidence type="ECO:0000313" key="1">
    <source>
        <dbReference type="EMBL" id="MDR6378799.1"/>
    </source>
</evidence>
<sequence length="52" mass="5898">MALTTESDQGKIRDHRSLANVKAWNAAEQLYDLQFELLSPSSLKETQSIPKH</sequence>